<dbReference type="AlphaFoldDB" id="A0A1I8HUR0"/>
<dbReference type="Proteomes" id="UP000095280">
    <property type="component" value="Unplaced"/>
</dbReference>
<organism evidence="1 2">
    <name type="scientific">Macrostomum lignano</name>
    <dbReference type="NCBI Taxonomy" id="282301"/>
    <lineage>
        <taxon>Eukaryota</taxon>
        <taxon>Metazoa</taxon>
        <taxon>Spiralia</taxon>
        <taxon>Lophotrochozoa</taxon>
        <taxon>Platyhelminthes</taxon>
        <taxon>Rhabditophora</taxon>
        <taxon>Macrostomorpha</taxon>
        <taxon>Macrostomida</taxon>
        <taxon>Macrostomidae</taxon>
        <taxon>Macrostomum</taxon>
    </lineage>
</organism>
<evidence type="ECO:0000313" key="2">
    <source>
        <dbReference type="WBParaSite" id="maker-uti_cns_0008169-snap-gene-0.8-mRNA-1"/>
    </source>
</evidence>
<keyword evidence="1" id="KW-1185">Reference proteome</keyword>
<accession>A0A1I8HUR0</accession>
<reference evidence="2" key="1">
    <citation type="submission" date="2016-11" db="UniProtKB">
        <authorList>
            <consortium name="WormBaseParasite"/>
        </authorList>
    </citation>
    <scope>IDENTIFICATION</scope>
</reference>
<dbReference type="WBParaSite" id="maker-uti_cns_0008169-snap-gene-0.8-mRNA-1">
    <property type="protein sequence ID" value="maker-uti_cns_0008169-snap-gene-0.8-mRNA-1"/>
    <property type="gene ID" value="maker-uti_cns_0008169-snap-gene-0.8"/>
</dbReference>
<evidence type="ECO:0000313" key="1">
    <source>
        <dbReference type="Proteomes" id="UP000095280"/>
    </source>
</evidence>
<name>A0A1I8HUR0_9PLAT</name>
<dbReference type="PANTHER" id="PTHR47027">
    <property type="entry name" value="REVERSE TRANSCRIPTASE DOMAIN-CONTAINING PROTEIN"/>
    <property type="match status" value="1"/>
</dbReference>
<sequence>DFADERRNELHEFFAAICQRAVTPLPDSLTLPPEMPLPAEESFSLAPPTADVVRLAQQSTGGKVLGPDEVPIETLRIHCVASEVARVMNRVLFGEEAPNEWTTAHIFAVPKKPGTTRLEDRIESCAVNLFNRMLLSRLQIVLDPYLRPEQNDFRSQSRHKQLIPAIMAMCRDTNAAVSTPDSLSDFFETSSGVLQGDTLAPFLFVLVLDWVLRTALPTNDDGFLLRRLVGRRQLERRLSVLGYADDLALMSSTVKGAQRQLDKLVAVGLVVNTQKNVVLCVPDDIEAAILCRGSDGQATELPRCQQFVYLGGLVPGVRRLACSAFRSSEAFLTALFQEVIETVLLYNAETWTLTESLEQQVDAIHTGLLRAAFKIGYERVTDAALYRRAGLVRPSDLLRRRRLQLAGHIIRAESYCPQPVQ</sequence>
<dbReference type="PANTHER" id="PTHR47027:SF27">
    <property type="entry name" value="REVERSE TRANSCRIPTASE DOMAIN-CONTAINING PROTEIN"/>
    <property type="match status" value="1"/>
</dbReference>
<proteinExistence type="predicted"/>
<protein>
    <submittedName>
        <fullName evidence="2">Reverse transcriptase domain-containing protein</fullName>
    </submittedName>
</protein>